<dbReference type="Gene3D" id="3.30.1150.10">
    <property type="match status" value="1"/>
</dbReference>
<sequence>MAIIIFKIILCSSILVGIYYLFLQKEKMFRFNRFYLLFALVFSYVIPFLKINLPAVSQKENQLVFDEMQTQQLIQNTNQTSQFDWLNLILSTFVLVSIFMIIKSIVSIKKITNLKGTDIIYQKQKVKLIDKQLPPFSFWNKIYLNKSYFQNGQIDNRIFLHEKTHIVQRHSLDILFLEILKIISWFNPALYFYKKAIKDNHEFLADENIIQRNINVKDYQRLILSEIIQTQNLKLIHQFNYNNTKKRFIMMTTKKSGFENVKKTFAISAIASLSILFVQKVYASENNPEKIINKQVKTLNEGIKSDTIPQKKQLQASTKIKAAKKGRNLTVVKELKENELPIPPPPPPAREMTPAVFPEGLTALRTSFANNFDASKLNGKGMLRSNLYITIDENGITKDIRAEGSSQDFNSEAIKTMKAITQGKIWKPATEEGKPASTVFQLPITMTFQ</sequence>
<accession>A0A3G8Y0Q0</accession>
<feature type="transmembrane region" description="Helical" evidence="1">
    <location>
        <begin position="6"/>
        <end position="22"/>
    </location>
</feature>
<dbReference type="EMBL" id="CP034161">
    <property type="protein sequence ID" value="AZI38899.1"/>
    <property type="molecule type" value="Genomic_DNA"/>
</dbReference>
<dbReference type="CDD" id="cd07341">
    <property type="entry name" value="M56_BlaR1_MecR1_like"/>
    <property type="match status" value="1"/>
</dbReference>
<protein>
    <recommendedName>
        <fullName evidence="2">Peptidase M56 domain-containing protein</fullName>
    </recommendedName>
</protein>
<keyword evidence="4" id="KW-1185">Reference proteome</keyword>
<name>A0A3G8Y0Q0_9FLAO</name>
<evidence type="ECO:0000259" key="2">
    <source>
        <dbReference type="Pfam" id="PF05569"/>
    </source>
</evidence>
<keyword evidence="1" id="KW-0472">Membrane</keyword>
<feature type="domain" description="Peptidase M56" evidence="2">
    <location>
        <begin position="69"/>
        <end position="250"/>
    </location>
</feature>
<keyword evidence="1" id="KW-0812">Transmembrane</keyword>
<evidence type="ECO:0000313" key="4">
    <source>
        <dbReference type="Proteomes" id="UP000281810"/>
    </source>
</evidence>
<reference evidence="4" key="1">
    <citation type="submission" date="2018-11" db="EMBL/GenBank/DDBJ databases">
        <title>Proposal to divide the Flavobacteriaceae and reorganize its genera based on Amino Acid Identity values calculated from whole genome sequences.</title>
        <authorList>
            <person name="Nicholson A.C."/>
            <person name="Gulvik C.A."/>
            <person name="Whitney A.M."/>
            <person name="Humrighouse B.W."/>
            <person name="Bell M."/>
            <person name="Holmes B."/>
            <person name="Steigerwalt A.B."/>
            <person name="Villarma A."/>
            <person name="Sheth M."/>
            <person name="Batra D."/>
            <person name="Pryor J."/>
            <person name="Bernardet J.-F."/>
            <person name="Hugo C."/>
            <person name="Kampfer P."/>
            <person name="Newman J.D."/>
            <person name="McQuiston J.R."/>
        </authorList>
    </citation>
    <scope>NUCLEOTIDE SEQUENCE [LARGE SCALE GENOMIC DNA]</scope>
    <source>
        <strain evidence="4">F5649</strain>
    </source>
</reference>
<feature type="transmembrane region" description="Helical" evidence="1">
    <location>
        <begin position="34"/>
        <end position="53"/>
    </location>
</feature>
<feature type="transmembrane region" description="Helical" evidence="1">
    <location>
        <begin position="85"/>
        <end position="106"/>
    </location>
</feature>
<dbReference type="OrthoDB" id="1522859at2"/>
<evidence type="ECO:0000256" key="1">
    <source>
        <dbReference type="SAM" id="Phobius"/>
    </source>
</evidence>
<dbReference type="Pfam" id="PF05569">
    <property type="entry name" value="Peptidase_M56"/>
    <property type="match status" value="1"/>
</dbReference>
<keyword evidence="1" id="KW-1133">Transmembrane helix</keyword>
<evidence type="ECO:0000313" key="3">
    <source>
        <dbReference type="EMBL" id="AZI38899.1"/>
    </source>
</evidence>
<dbReference type="InterPro" id="IPR008756">
    <property type="entry name" value="Peptidase_M56"/>
</dbReference>
<organism evidence="3 4">
    <name type="scientific">Epilithonimonas vandammei</name>
    <dbReference type="NCBI Taxonomy" id="2487072"/>
    <lineage>
        <taxon>Bacteria</taxon>
        <taxon>Pseudomonadati</taxon>
        <taxon>Bacteroidota</taxon>
        <taxon>Flavobacteriia</taxon>
        <taxon>Flavobacteriales</taxon>
        <taxon>Weeksellaceae</taxon>
        <taxon>Chryseobacterium group</taxon>
        <taxon>Epilithonimonas</taxon>
    </lineage>
</organism>
<dbReference type="AlphaFoldDB" id="A0A3G8Y0Q0"/>
<proteinExistence type="predicted"/>
<dbReference type="Proteomes" id="UP000281810">
    <property type="component" value="Chromosome"/>
</dbReference>
<gene>
    <name evidence="3" type="ORF">EIB74_02510</name>
</gene>